<evidence type="ECO:0000313" key="6">
    <source>
        <dbReference type="EMBL" id="SFC15598.1"/>
    </source>
</evidence>
<comment type="caution">
    <text evidence="6">The sequence shown here is derived from an EMBL/GenBank/DDBJ whole genome shotgun (WGS) entry which is preliminary data.</text>
</comment>
<dbReference type="NCBIfam" id="NF002383">
    <property type="entry name" value="PRK01392.1"/>
    <property type="match status" value="1"/>
</dbReference>
<sequence length="181" mass="20419">MDTMAGVSCTPISLDQLLAAREARSYQQQLWLTRWEQTLISTTLVWPGEVKDTPESRAVMVAANEALTALIATNGWEIIRHDARHFVTGPESFWSVSAPASQVKKATIHLEESHPLGRLWDIDVFCPDTGLLSRTSVGENKRRCFICDEPAHVCSRMRRHSLHALQAVMGDMIDDYFCHQK</sequence>
<dbReference type="RefSeq" id="WP_064566262.1">
    <property type="nucleotide sequence ID" value="NZ_CP014007.2"/>
</dbReference>
<dbReference type="EMBL" id="FOKO01000002">
    <property type="protein sequence ID" value="SFC15598.1"/>
    <property type="molecule type" value="Genomic_DNA"/>
</dbReference>
<name>A0AA94H2J1_9ENTR</name>
<evidence type="ECO:0000256" key="1">
    <source>
        <dbReference type="ARBA" id="ARBA00012524"/>
    </source>
</evidence>
<keyword evidence="3" id="KW-0808">Transferase</keyword>
<evidence type="ECO:0000313" key="7">
    <source>
        <dbReference type="Proteomes" id="UP000182314"/>
    </source>
</evidence>
<dbReference type="AlphaFoldDB" id="A0AA94H2J1"/>
<comment type="catalytic activity">
    <reaction evidence="5">
        <text>apo-[citrate lyase ACP] + 2'-(5''-triphospho-alpha-D-ribosyl)-3'-dephospho-CoA = holo-[citrate lyase ACP] + diphosphate</text>
        <dbReference type="Rhea" id="RHEA:16333"/>
        <dbReference type="Rhea" id="RHEA-COMP:10157"/>
        <dbReference type="Rhea" id="RHEA-COMP:10158"/>
        <dbReference type="ChEBI" id="CHEBI:29999"/>
        <dbReference type="ChEBI" id="CHEBI:33019"/>
        <dbReference type="ChEBI" id="CHEBI:61378"/>
        <dbReference type="ChEBI" id="CHEBI:82683"/>
        <dbReference type="EC" id="2.7.7.61"/>
    </reaction>
</comment>
<dbReference type="Pfam" id="PF03802">
    <property type="entry name" value="CitX"/>
    <property type="match status" value="1"/>
</dbReference>
<accession>A0AA94H2J1</accession>
<dbReference type="GO" id="GO:0051191">
    <property type="term" value="P:prosthetic group biosynthetic process"/>
    <property type="evidence" value="ECO:0007669"/>
    <property type="project" value="InterPro"/>
</dbReference>
<evidence type="ECO:0000256" key="2">
    <source>
        <dbReference type="ARBA" id="ARBA00016314"/>
    </source>
</evidence>
<reference evidence="6 7" key="1">
    <citation type="submission" date="2016-10" db="EMBL/GenBank/DDBJ databases">
        <authorList>
            <person name="Varghese N."/>
            <person name="Submissions S."/>
        </authorList>
    </citation>
    <scope>NUCLEOTIDE SEQUENCE [LARGE SCALE GENOMIC DNA]</scope>
    <source>
        <strain evidence="6 7">CGMCC 1.7012</strain>
    </source>
</reference>
<evidence type="ECO:0000256" key="3">
    <source>
        <dbReference type="ARBA" id="ARBA00022679"/>
    </source>
</evidence>
<dbReference type="Proteomes" id="UP000182314">
    <property type="component" value="Unassembled WGS sequence"/>
</dbReference>
<organism evidence="6 7">
    <name type="scientific">Kosakonia oryzae</name>
    <dbReference type="NCBI Taxonomy" id="497725"/>
    <lineage>
        <taxon>Bacteria</taxon>
        <taxon>Pseudomonadati</taxon>
        <taxon>Pseudomonadota</taxon>
        <taxon>Gammaproteobacteria</taxon>
        <taxon>Enterobacterales</taxon>
        <taxon>Enterobacteriaceae</taxon>
        <taxon>Kosakonia</taxon>
    </lineage>
</organism>
<evidence type="ECO:0000256" key="4">
    <source>
        <dbReference type="ARBA" id="ARBA00022695"/>
    </source>
</evidence>
<dbReference type="EC" id="2.7.7.61" evidence="1"/>
<dbReference type="GO" id="GO:0050519">
    <property type="term" value="F:holo-citrate lyase synthase activity"/>
    <property type="evidence" value="ECO:0007669"/>
    <property type="project" value="UniProtKB-EC"/>
</dbReference>
<proteinExistence type="predicted"/>
<protein>
    <recommendedName>
        <fullName evidence="2">Apo-citrate lyase phosphoribosyl-dephospho-CoA transferase</fullName>
        <ecNumber evidence="1">2.7.7.61</ecNumber>
    </recommendedName>
</protein>
<gene>
    <name evidence="6" type="ORF">SAMN05216286_1771</name>
</gene>
<evidence type="ECO:0000256" key="5">
    <source>
        <dbReference type="ARBA" id="ARBA00048574"/>
    </source>
</evidence>
<dbReference type="NCBIfam" id="TIGR03124">
    <property type="entry name" value="citrate_citX"/>
    <property type="match status" value="1"/>
</dbReference>
<dbReference type="KEGG" id="kor:AWR26_12470"/>
<keyword evidence="4" id="KW-0548">Nucleotidyltransferase</keyword>
<dbReference type="InterPro" id="IPR005551">
    <property type="entry name" value="CitX"/>
</dbReference>